<dbReference type="AlphaFoldDB" id="A0A2P2QNN9"/>
<sequence>MMLNVEEESLVLNHTTCKSYQIDNKKLCDFQTLS</sequence>
<protein>
    <submittedName>
        <fullName evidence="1">Uncharacterized protein</fullName>
    </submittedName>
</protein>
<proteinExistence type="predicted"/>
<dbReference type="EMBL" id="GGEC01088148">
    <property type="protein sequence ID" value="MBX68632.1"/>
    <property type="molecule type" value="Transcribed_RNA"/>
</dbReference>
<evidence type="ECO:0000313" key="1">
    <source>
        <dbReference type="EMBL" id="MBX68632.1"/>
    </source>
</evidence>
<accession>A0A2P2QNN9</accession>
<reference evidence="1" key="1">
    <citation type="submission" date="2018-02" db="EMBL/GenBank/DDBJ databases">
        <title>Rhizophora mucronata_Transcriptome.</title>
        <authorList>
            <person name="Meera S.P."/>
            <person name="Sreeshan A."/>
            <person name="Augustine A."/>
        </authorList>
    </citation>
    <scope>NUCLEOTIDE SEQUENCE</scope>
    <source>
        <tissue evidence="1">Leaf</tissue>
    </source>
</reference>
<organism evidence="1">
    <name type="scientific">Rhizophora mucronata</name>
    <name type="common">Asiatic mangrove</name>
    <dbReference type="NCBI Taxonomy" id="61149"/>
    <lineage>
        <taxon>Eukaryota</taxon>
        <taxon>Viridiplantae</taxon>
        <taxon>Streptophyta</taxon>
        <taxon>Embryophyta</taxon>
        <taxon>Tracheophyta</taxon>
        <taxon>Spermatophyta</taxon>
        <taxon>Magnoliopsida</taxon>
        <taxon>eudicotyledons</taxon>
        <taxon>Gunneridae</taxon>
        <taxon>Pentapetalae</taxon>
        <taxon>rosids</taxon>
        <taxon>fabids</taxon>
        <taxon>Malpighiales</taxon>
        <taxon>Rhizophoraceae</taxon>
        <taxon>Rhizophora</taxon>
    </lineage>
</organism>
<name>A0A2P2QNN9_RHIMU</name>